<feature type="non-terminal residue" evidence="3">
    <location>
        <position position="431"/>
    </location>
</feature>
<dbReference type="AlphaFoldDB" id="A0A061S6H7"/>
<sequence>MRLVASKKEAEETLEGLNRKRAKLIEQRDRVAQTRNQLELRRMRAAQAIGNHIKEMELAIQELTSELGPLREAAAEGDARAQAEVLALEEQLGSASERKGQLQAKLEGGDFLPPADRDAARQLDDATDAIDAELEYLAESISAAKQAVSEGDGAAEAFGRRTRELSAAESRALLVQYMETLIASRDRERQNAARVAELEVRCAESRKESEETTQRLRRKEMEFDRRLTELQRGHADKVAALLKQASAMGAAGDGGASGRRRSSSVEESLGGLKDDDLRQLVAFYKEQMEALNKDNFYYKKLNRELKRKLRGELRGSSVVSASASARGWPADAALRGGTWEDGSAQPVHIRQSSMTDASKYLTPIDAEQSACEPQPQPAAVEPAAATADGGVGAATAPLPLEEEPEAPRPAGSDGGGGAGGPPGRISGSRAR</sequence>
<feature type="compositionally biased region" description="Low complexity" evidence="2">
    <location>
        <begin position="370"/>
        <end position="399"/>
    </location>
</feature>
<organism evidence="3">
    <name type="scientific">Tetraselmis sp. GSL018</name>
    <dbReference type="NCBI Taxonomy" id="582737"/>
    <lineage>
        <taxon>Eukaryota</taxon>
        <taxon>Viridiplantae</taxon>
        <taxon>Chlorophyta</taxon>
        <taxon>core chlorophytes</taxon>
        <taxon>Chlorodendrophyceae</taxon>
        <taxon>Chlorodendrales</taxon>
        <taxon>Chlorodendraceae</taxon>
        <taxon>Tetraselmis</taxon>
    </lineage>
</organism>
<gene>
    <name evidence="3" type="ORF">TSPGSL018_9518</name>
</gene>
<evidence type="ECO:0000256" key="2">
    <source>
        <dbReference type="SAM" id="MobiDB-lite"/>
    </source>
</evidence>
<keyword evidence="1" id="KW-0175">Coiled coil</keyword>
<feature type="coiled-coil region" evidence="1">
    <location>
        <begin position="7"/>
        <end position="105"/>
    </location>
</feature>
<reference evidence="3" key="1">
    <citation type="submission" date="2014-05" db="EMBL/GenBank/DDBJ databases">
        <title>The transcriptome of the halophilic microalga Tetraselmis sp. GSL018 isolated from the Great Salt Lake, Utah.</title>
        <authorList>
            <person name="Jinkerson R.E."/>
            <person name="D'Adamo S."/>
            <person name="Posewitz M.C."/>
        </authorList>
    </citation>
    <scope>NUCLEOTIDE SEQUENCE</scope>
    <source>
        <strain evidence="3">GSL018</strain>
    </source>
</reference>
<dbReference type="EMBL" id="GBEZ01004452">
    <property type="protein sequence ID" value="JAC80767.1"/>
    <property type="molecule type" value="Transcribed_RNA"/>
</dbReference>
<feature type="region of interest" description="Disordered" evidence="2">
    <location>
        <begin position="249"/>
        <end position="270"/>
    </location>
</feature>
<protein>
    <submittedName>
        <fullName evidence="3">Kinesin-like protein kif7-like isoform x1</fullName>
    </submittedName>
</protein>
<feature type="coiled-coil region" evidence="1">
    <location>
        <begin position="195"/>
        <end position="222"/>
    </location>
</feature>
<proteinExistence type="predicted"/>
<feature type="compositionally biased region" description="Gly residues" evidence="2">
    <location>
        <begin position="412"/>
        <end position="422"/>
    </location>
</feature>
<feature type="region of interest" description="Disordered" evidence="2">
    <location>
        <begin position="368"/>
        <end position="431"/>
    </location>
</feature>
<evidence type="ECO:0000313" key="3">
    <source>
        <dbReference type="EMBL" id="JAC80767.1"/>
    </source>
</evidence>
<name>A0A061S6H7_9CHLO</name>
<evidence type="ECO:0000256" key="1">
    <source>
        <dbReference type="SAM" id="Coils"/>
    </source>
</evidence>
<accession>A0A061S6H7</accession>